<feature type="coiled-coil region" evidence="1">
    <location>
        <begin position="1"/>
        <end position="56"/>
    </location>
</feature>
<keyword evidence="1" id="KW-0175">Coiled coil</keyword>
<name>A0A0W8FPT1_9ZZZZ</name>
<gene>
    <name evidence="2" type="ORF">ASZ90_007276</name>
</gene>
<accession>A0A0W8FPT1</accession>
<reference evidence="2" key="1">
    <citation type="journal article" date="2015" name="Proc. Natl. Acad. Sci. U.S.A.">
        <title>Networks of energetic and metabolic interactions define dynamics in microbial communities.</title>
        <authorList>
            <person name="Embree M."/>
            <person name="Liu J.K."/>
            <person name="Al-Bassam M.M."/>
            <person name="Zengler K."/>
        </authorList>
    </citation>
    <scope>NUCLEOTIDE SEQUENCE</scope>
</reference>
<proteinExistence type="predicted"/>
<sequence>MEELQKAVAELEDLVDVDEENFTTAGRRLFTLSGKVEDAIETIKEFLNNLEEQERR</sequence>
<evidence type="ECO:0000256" key="1">
    <source>
        <dbReference type="SAM" id="Coils"/>
    </source>
</evidence>
<protein>
    <submittedName>
        <fullName evidence="2">Uncharacterized protein</fullName>
    </submittedName>
</protein>
<comment type="caution">
    <text evidence="2">The sequence shown here is derived from an EMBL/GenBank/DDBJ whole genome shotgun (WGS) entry which is preliminary data.</text>
</comment>
<dbReference type="AlphaFoldDB" id="A0A0W8FPT1"/>
<evidence type="ECO:0000313" key="2">
    <source>
        <dbReference type="EMBL" id="KUG22933.1"/>
    </source>
</evidence>
<dbReference type="EMBL" id="LNQE01000931">
    <property type="protein sequence ID" value="KUG22933.1"/>
    <property type="molecule type" value="Genomic_DNA"/>
</dbReference>
<organism evidence="2">
    <name type="scientific">hydrocarbon metagenome</name>
    <dbReference type="NCBI Taxonomy" id="938273"/>
    <lineage>
        <taxon>unclassified sequences</taxon>
        <taxon>metagenomes</taxon>
        <taxon>ecological metagenomes</taxon>
    </lineage>
</organism>